<accession>A0AAW0GRL6</accession>
<dbReference type="AlphaFoldDB" id="A0AAW0GRL6"/>
<feature type="compositionally biased region" description="Polar residues" evidence="1">
    <location>
        <begin position="303"/>
        <end position="320"/>
    </location>
</feature>
<keyword evidence="3" id="KW-1185">Reference proteome</keyword>
<evidence type="ECO:0000256" key="1">
    <source>
        <dbReference type="SAM" id="MobiDB-lite"/>
    </source>
</evidence>
<feature type="region of interest" description="Disordered" evidence="1">
    <location>
        <begin position="300"/>
        <end position="331"/>
    </location>
</feature>
<proteinExistence type="predicted"/>
<evidence type="ECO:0000313" key="3">
    <source>
        <dbReference type="Proteomes" id="UP001385951"/>
    </source>
</evidence>
<evidence type="ECO:0000313" key="2">
    <source>
        <dbReference type="EMBL" id="KAK7692199.1"/>
    </source>
</evidence>
<reference evidence="2 3" key="1">
    <citation type="submission" date="2022-09" db="EMBL/GenBank/DDBJ databases">
        <authorList>
            <person name="Palmer J.M."/>
        </authorList>
    </citation>
    <scope>NUCLEOTIDE SEQUENCE [LARGE SCALE GENOMIC DNA]</scope>
    <source>
        <strain evidence="2 3">DSM 7382</strain>
    </source>
</reference>
<dbReference type="Proteomes" id="UP001385951">
    <property type="component" value="Unassembled WGS sequence"/>
</dbReference>
<sequence length="373" mass="41942">MRFSISEIGSKFISSIVDYYTRPPAPLENDASTSLKFRPARVITKARFKSDMEIGDKKLEEGMQLLVSNEYLVSKKEMDVLLLSRDKIQKRKAAIMEACNAKFISPKVHLSPFIYNSRASQWYRQVEKLVDRQEIHTLPHDNVEMPDGQNQNAVIASAPQPSSHDSQRSAAWSLLSSLSQRYATFASVSSGSRRMTTNNALGFESLVTHPFEGHGFWAPEVPVIVEPDNTEDFTEWLDDSLNQIDESEAGLKVFLREICMQEDTIDETSMQNIENIIMYTSTLDPMQFTHELTRRRNELHLSRASSPTEFAPSGASSATLPSGDLIEDKNPDKNTASVLLEPFIRLRVRSEATSSELVSLAETKGSRARSMTI</sequence>
<gene>
    <name evidence="2" type="ORF">QCA50_003823</name>
</gene>
<comment type="caution">
    <text evidence="2">The sequence shown here is derived from an EMBL/GenBank/DDBJ whole genome shotgun (WGS) entry which is preliminary data.</text>
</comment>
<organism evidence="2 3">
    <name type="scientific">Cerrena zonata</name>
    <dbReference type="NCBI Taxonomy" id="2478898"/>
    <lineage>
        <taxon>Eukaryota</taxon>
        <taxon>Fungi</taxon>
        <taxon>Dikarya</taxon>
        <taxon>Basidiomycota</taxon>
        <taxon>Agaricomycotina</taxon>
        <taxon>Agaricomycetes</taxon>
        <taxon>Polyporales</taxon>
        <taxon>Cerrenaceae</taxon>
        <taxon>Cerrena</taxon>
    </lineage>
</organism>
<protein>
    <submittedName>
        <fullName evidence="2">Uncharacterized protein</fullName>
    </submittedName>
</protein>
<dbReference type="EMBL" id="JASBNA010000004">
    <property type="protein sequence ID" value="KAK7692199.1"/>
    <property type="molecule type" value="Genomic_DNA"/>
</dbReference>
<name>A0AAW0GRL6_9APHY</name>